<evidence type="ECO:0000313" key="1">
    <source>
        <dbReference type="EMBL" id="KAG7303542.1"/>
    </source>
</evidence>
<comment type="caution">
    <text evidence="1">The sequence shown here is derived from an EMBL/GenBank/DDBJ whole genome shotgun (WGS) entry which is preliminary data.</text>
</comment>
<proteinExistence type="predicted"/>
<accession>A0ABQ7QE99</accession>
<dbReference type="Proteomes" id="UP000823941">
    <property type="component" value="Chromosome 16"/>
</dbReference>
<protein>
    <recommendedName>
        <fullName evidence="3">DNA2/NAM7 helicase helicase domain-containing protein</fullName>
    </recommendedName>
</protein>
<evidence type="ECO:0008006" key="3">
    <source>
        <dbReference type="Google" id="ProtNLM"/>
    </source>
</evidence>
<keyword evidence="2" id="KW-1185">Reference proteome</keyword>
<dbReference type="InterPro" id="IPR027417">
    <property type="entry name" value="P-loop_NTPase"/>
</dbReference>
<reference evidence="1 2" key="1">
    <citation type="submission" date="2021-06" db="EMBL/GenBank/DDBJ databases">
        <title>A haploid diamondback moth (Plutella xylostella L.) genome assembly resolves 31 chromosomes and identifies a diamide resistance mutation.</title>
        <authorList>
            <person name="Ward C.M."/>
            <person name="Perry K.D."/>
            <person name="Baker G."/>
            <person name="Powis K."/>
            <person name="Heckel D.G."/>
            <person name="Baxter S.W."/>
        </authorList>
    </citation>
    <scope>NUCLEOTIDE SEQUENCE [LARGE SCALE GENOMIC DNA]</scope>
    <source>
        <strain evidence="1 2">LV</strain>
        <tissue evidence="1">Single pupa</tissue>
    </source>
</reference>
<dbReference type="Gene3D" id="3.40.50.300">
    <property type="entry name" value="P-loop containing nucleotide triphosphate hydrolases"/>
    <property type="match status" value="1"/>
</dbReference>
<dbReference type="EMBL" id="JAHIBW010000016">
    <property type="protein sequence ID" value="KAG7303542.1"/>
    <property type="molecule type" value="Genomic_DNA"/>
</dbReference>
<dbReference type="SUPFAM" id="SSF52540">
    <property type="entry name" value="P-loop containing nucleoside triphosphate hydrolases"/>
    <property type="match status" value="1"/>
</dbReference>
<gene>
    <name evidence="1" type="ORF">JYU34_012071</name>
</gene>
<sequence length="124" mass="13260">MLVALKQRVLVTAHTHSAVDTVLTRLPSTLKILRLGSSARVAASLLPRCEQTLAAHCDTPEKLAELYDSMEVVGVTCLGAAHAMLSRTAFDVCVVDEATQVNVVFLCSVYTRLVFQASGSKLAS</sequence>
<name>A0ABQ7QE99_PLUXY</name>
<evidence type="ECO:0000313" key="2">
    <source>
        <dbReference type="Proteomes" id="UP000823941"/>
    </source>
</evidence>
<organism evidence="1 2">
    <name type="scientific">Plutella xylostella</name>
    <name type="common">Diamondback moth</name>
    <name type="synonym">Plutella maculipennis</name>
    <dbReference type="NCBI Taxonomy" id="51655"/>
    <lineage>
        <taxon>Eukaryota</taxon>
        <taxon>Metazoa</taxon>
        <taxon>Ecdysozoa</taxon>
        <taxon>Arthropoda</taxon>
        <taxon>Hexapoda</taxon>
        <taxon>Insecta</taxon>
        <taxon>Pterygota</taxon>
        <taxon>Neoptera</taxon>
        <taxon>Endopterygota</taxon>
        <taxon>Lepidoptera</taxon>
        <taxon>Glossata</taxon>
        <taxon>Ditrysia</taxon>
        <taxon>Yponomeutoidea</taxon>
        <taxon>Plutellidae</taxon>
        <taxon>Plutella</taxon>
    </lineage>
</organism>